<evidence type="ECO:0000259" key="1">
    <source>
        <dbReference type="PROSITE" id="PS50021"/>
    </source>
</evidence>
<dbReference type="InterPro" id="IPR036872">
    <property type="entry name" value="CH_dom_sf"/>
</dbReference>
<dbReference type="GO" id="GO:0015629">
    <property type="term" value="C:actin cytoskeleton"/>
    <property type="evidence" value="ECO:0007669"/>
    <property type="project" value="TreeGrafter"/>
</dbReference>
<feature type="domain" description="Calponin-homology (CH)" evidence="1">
    <location>
        <begin position="47"/>
        <end position="155"/>
    </location>
</feature>
<reference evidence="2 3" key="2">
    <citation type="submission" date="2018-10" db="EMBL/GenBank/DDBJ databases">
        <authorList>
            <consortium name="Pathogen Informatics"/>
        </authorList>
    </citation>
    <scope>NUCLEOTIDE SEQUENCE [LARGE SCALE GENOMIC DNA]</scope>
</reference>
<keyword evidence="3" id="KW-1185">Reference proteome</keyword>
<dbReference type="SUPFAM" id="SSF47576">
    <property type="entry name" value="Calponin-homology domain, CH-domain"/>
    <property type="match status" value="1"/>
</dbReference>
<gene>
    <name evidence="2" type="ORF">EVEC_LOCUS12321</name>
</gene>
<accession>A0A0N4VQ75</accession>
<proteinExistence type="predicted"/>
<protein>
    <submittedName>
        <fullName evidence="4">Calponin-homology (CH) domain-containing protein</fullName>
    </submittedName>
</protein>
<evidence type="ECO:0000313" key="4">
    <source>
        <dbReference type="WBParaSite" id="EVEC_0001316701-mRNA-1"/>
    </source>
</evidence>
<dbReference type="Gene3D" id="1.10.418.10">
    <property type="entry name" value="Calponin-like domain"/>
    <property type="match status" value="1"/>
</dbReference>
<dbReference type="InterPro" id="IPR001715">
    <property type="entry name" value="CH_dom"/>
</dbReference>
<dbReference type="InterPro" id="IPR003096">
    <property type="entry name" value="SM22_calponin"/>
</dbReference>
<dbReference type="SMART" id="SM00033">
    <property type="entry name" value="CH"/>
    <property type="match status" value="1"/>
</dbReference>
<dbReference type="EMBL" id="UXUI01014153">
    <property type="protein sequence ID" value="VDD97570.1"/>
    <property type="molecule type" value="Genomic_DNA"/>
</dbReference>
<sequence length="192" mass="22182">MAAGWRRFANRSPYPEITSSADHSSVVYGPKSDRRYRIEWIQGRRNAIEEQQTIEWVAETVGEKAPKDMNEVMEWLQNGIVICRLFEELYPGELIGRINENKSQFHANENITNFLKSAEKSGFLSVDLFELSDLQAKKNISRVLQTLTAIKKRVSCRFFRKPIFLLSLRTFNLSRINFQSLSVSYALSLSLV</sequence>
<organism evidence="4">
    <name type="scientific">Enterobius vermicularis</name>
    <name type="common">Human pinworm</name>
    <dbReference type="NCBI Taxonomy" id="51028"/>
    <lineage>
        <taxon>Eukaryota</taxon>
        <taxon>Metazoa</taxon>
        <taxon>Ecdysozoa</taxon>
        <taxon>Nematoda</taxon>
        <taxon>Chromadorea</taxon>
        <taxon>Rhabditida</taxon>
        <taxon>Spirurina</taxon>
        <taxon>Oxyuridomorpha</taxon>
        <taxon>Oxyuroidea</taxon>
        <taxon>Oxyuridae</taxon>
        <taxon>Enterobius</taxon>
    </lineage>
</organism>
<dbReference type="PRINTS" id="PR00888">
    <property type="entry name" value="SM22CALPONIN"/>
</dbReference>
<dbReference type="PANTHER" id="PTHR47385">
    <property type="entry name" value="CALPONIN"/>
    <property type="match status" value="1"/>
</dbReference>
<dbReference type="STRING" id="51028.A0A0N4VQ75"/>
<reference evidence="4" key="1">
    <citation type="submission" date="2017-02" db="UniProtKB">
        <authorList>
            <consortium name="WormBaseParasite"/>
        </authorList>
    </citation>
    <scope>IDENTIFICATION</scope>
</reference>
<dbReference type="OrthoDB" id="21595at2759"/>
<dbReference type="WBParaSite" id="EVEC_0001316701-mRNA-1">
    <property type="protein sequence ID" value="EVEC_0001316701-mRNA-1"/>
    <property type="gene ID" value="EVEC_0001316701"/>
</dbReference>
<dbReference type="Pfam" id="PF00307">
    <property type="entry name" value="CH"/>
    <property type="match status" value="1"/>
</dbReference>
<dbReference type="GO" id="GO:0007015">
    <property type="term" value="P:actin filament organization"/>
    <property type="evidence" value="ECO:0007669"/>
    <property type="project" value="TreeGrafter"/>
</dbReference>
<dbReference type="InterPro" id="IPR050606">
    <property type="entry name" value="Calponin-like"/>
</dbReference>
<dbReference type="Proteomes" id="UP000274131">
    <property type="component" value="Unassembled WGS sequence"/>
</dbReference>
<dbReference type="PROSITE" id="PS50021">
    <property type="entry name" value="CH"/>
    <property type="match status" value="1"/>
</dbReference>
<evidence type="ECO:0000313" key="3">
    <source>
        <dbReference type="Proteomes" id="UP000274131"/>
    </source>
</evidence>
<name>A0A0N4VQ75_ENTVE</name>
<dbReference type="AlphaFoldDB" id="A0A0N4VQ75"/>
<dbReference type="GO" id="GO:0051015">
    <property type="term" value="F:actin filament binding"/>
    <property type="evidence" value="ECO:0007669"/>
    <property type="project" value="TreeGrafter"/>
</dbReference>
<evidence type="ECO:0000313" key="2">
    <source>
        <dbReference type="EMBL" id="VDD97570.1"/>
    </source>
</evidence>
<dbReference type="PANTHER" id="PTHR47385:SF14">
    <property type="entry name" value="TRANSGELIN"/>
    <property type="match status" value="1"/>
</dbReference>
<dbReference type="CDD" id="cd00014">
    <property type="entry name" value="CH_SF"/>
    <property type="match status" value="1"/>
</dbReference>